<feature type="transmembrane region" description="Helical" evidence="8">
    <location>
        <begin position="368"/>
        <end position="387"/>
    </location>
</feature>
<comment type="similarity">
    <text evidence="2 8">Belongs to the lactate permease family.</text>
</comment>
<evidence type="ECO:0000256" key="4">
    <source>
        <dbReference type="ARBA" id="ARBA00022475"/>
    </source>
</evidence>
<evidence type="ECO:0000313" key="10">
    <source>
        <dbReference type="Proteomes" id="UP000463470"/>
    </source>
</evidence>
<evidence type="ECO:0000256" key="7">
    <source>
        <dbReference type="ARBA" id="ARBA00023136"/>
    </source>
</evidence>
<feature type="transmembrane region" description="Helical" evidence="8">
    <location>
        <begin position="235"/>
        <end position="255"/>
    </location>
</feature>
<comment type="subcellular location">
    <subcellularLocation>
        <location evidence="1 8">Cell membrane</location>
        <topology evidence="1 8">Multi-pass membrane protein</topology>
    </subcellularLocation>
</comment>
<name>A0A845L8T9_9FIRM</name>
<keyword evidence="4 8" id="KW-1003">Cell membrane</keyword>
<keyword evidence="10" id="KW-1185">Reference proteome</keyword>
<evidence type="ECO:0000313" key="9">
    <source>
        <dbReference type="EMBL" id="MZP31204.1"/>
    </source>
</evidence>
<dbReference type="EMBL" id="WXEY01000028">
    <property type="protein sequence ID" value="MZP31204.1"/>
    <property type="molecule type" value="Genomic_DNA"/>
</dbReference>
<dbReference type="OrthoDB" id="9761056at2"/>
<feature type="transmembrane region" description="Helical" evidence="8">
    <location>
        <begin position="209"/>
        <end position="229"/>
    </location>
</feature>
<evidence type="ECO:0000256" key="8">
    <source>
        <dbReference type="RuleBase" id="RU365092"/>
    </source>
</evidence>
<dbReference type="PANTHER" id="PTHR30003:SF2">
    <property type="entry name" value="L-LACTATE PERMEASE"/>
    <property type="match status" value="1"/>
</dbReference>
<reference evidence="9 10" key="1">
    <citation type="submission" date="2020-01" db="EMBL/GenBank/DDBJ databases">
        <title>Whole-genome sequence of Heliobacterium undosum DSM 13378.</title>
        <authorList>
            <person name="Kyndt J.A."/>
            <person name="Meyer T.E."/>
        </authorList>
    </citation>
    <scope>NUCLEOTIDE SEQUENCE [LARGE SCALE GENOMIC DNA]</scope>
    <source>
        <strain evidence="9 10">DSM 13378</strain>
    </source>
</reference>
<dbReference type="GO" id="GO:0015295">
    <property type="term" value="F:solute:proton symporter activity"/>
    <property type="evidence" value="ECO:0007669"/>
    <property type="project" value="TreeGrafter"/>
</dbReference>
<dbReference type="GO" id="GO:0005886">
    <property type="term" value="C:plasma membrane"/>
    <property type="evidence" value="ECO:0007669"/>
    <property type="project" value="UniProtKB-SubCell"/>
</dbReference>
<organism evidence="9 10">
    <name type="scientific">Heliomicrobium undosum</name>
    <dbReference type="NCBI Taxonomy" id="121734"/>
    <lineage>
        <taxon>Bacteria</taxon>
        <taxon>Bacillati</taxon>
        <taxon>Bacillota</taxon>
        <taxon>Clostridia</taxon>
        <taxon>Eubacteriales</taxon>
        <taxon>Heliobacteriaceae</taxon>
        <taxon>Heliomicrobium</taxon>
    </lineage>
</organism>
<dbReference type="GO" id="GO:0015129">
    <property type="term" value="F:lactate transmembrane transporter activity"/>
    <property type="evidence" value="ECO:0007669"/>
    <property type="project" value="UniProtKB-UniRule"/>
</dbReference>
<sequence>MTFSIIPMLMPIAVILLMIIWRRTSVHISGTVGWLLTVLVAFLFFRTGLEASFRASLSGVFLSFPVSLIILGSILQITYMERTGAIRRVVVFLKTLAPTDKAVQIMLLNIGVGTAFVAIGALPTTILPPLLVALGYSPFVSVAMSCLGFDALCSYSLVATPLVIYSDLSGTSLLQAAQIFSMYMPPIATLLSLGMLWLVGGWPLVRKGFAPALITGITSSGIAISISHIPLLSPAVVLTGVIAGLGTVLVMLLYLKLTGQPIRDRSALTAGDLDVEKQMPLLKALSPWLILTAFLVVTNFYPPIHDLLFVQWSLPVEVIPGKPVKTRFFWNAYTWVFVSIFAAMFWLKPSREDLKIIVSRSFHRSWKPALSVVAFYATANVMNYSGLANVDGVWKIVDPAQNNMISILATASAAAFGSIYPSVSAFLGLFGGFLSSSQGSGIAMFTKYNMLTSEKLMIDGFVVNAAASICSGLANAIAPAKVQGSAATVDALGIEYAVIRKSSVIIMGITLVIAIMALMRVYL</sequence>
<feature type="transmembrane region" description="Helical" evidence="8">
    <location>
        <begin position="407"/>
        <end position="435"/>
    </location>
</feature>
<accession>A0A845L8T9</accession>
<dbReference type="InterPro" id="IPR003804">
    <property type="entry name" value="Lactate_perm"/>
</dbReference>
<dbReference type="AlphaFoldDB" id="A0A845L8T9"/>
<evidence type="ECO:0000256" key="1">
    <source>
        <dbReference type="ARBA" id="ARBA00004651"/>
    </source>
</evidence>
<feature type="transmembrane region" description="Helical" evidence="8">
    <location>
        <begin position="183"/>
        <end position="202"/>
    </location>
</feature>
<protein>
    <recommendedName>
        <fullName evidence="8">L-lactate permease</fullName>
    </recommendedName>
</protein>
<gene>
    <name evidence="9" type="ORF">GTO91_15965</name>
</gene>
<evidence type="ECO:0000256" key="5">
    <source>
        <dbReference type="ARBA" id="ARBA00022692"/>
    </source>
</evidence>
<keyword evidence="6 8" id="KW-1133">Transmembrane helix</keyword>
<comment type="function">
    <text evidence="8">Uptake of L-lactate across the membrane. Can also transport D-lactate and glycolate.</text>
</comment>
<dbReference type="Pfam" id="PF02652">
    <property type="entry name" value="Lactate_perm"/>
    <property type="match status" value="1"/>
</dbReference>
<dbReference type="Proteomes" id="UP000463470">
    <property type="component" value="Unassembled WGS sequence"/>
</dbReference>
<keyword evidence="5 8" id="KW-0812">Transmembrane</keyword>
<evidence type="ECO:0000256" key="6">
    <source>
        <dbReference type="ARBA" id="ARBA00022989"/>
    </source>
</evidence>
<comment type="caution">
    <text evidence="9">The sequence shown here is derived from an EMBL/GenBank/DDBJ whole genome shotgun (WGS) entry which is preliminary data.</text>
</comment>
<evidence type="ECO:0000256" key="3">
    <source>
        <dbReference type="ARBA" id="ARBA00022448"/>
    </source>
</evidence>
<keyword evidence="7 8" id="KW-0472">Membrane</keyword>
<feature type="transmembrane region" description="Helical" evidence="8">
    <location>
        <begin position="285"/>
        <end position="304"/>
    </location>
</feature>
<feature type="transmembrane region" description="Helical" evidence="8">
    <location>
        <begin position="456"/>
        <end position="478"/>
    </location>
</feature>
<proteinExistence type="inferred from homology"/>
<feature type="transmembrane region" description="Helical" evidence="8">
    <location>
        <begin position="5"/>
        <end position="21"/>
    </location>
</feature>
<feature type="transmembrane region" description="Helical" evidence="8">
    <location>
        <begin position="27"/>
        <end position="45"/>
    </location>
</feature>
<feature type="transmembrane region" description="Helical" evidence="8">
    <location>
        <begin position="498"/>
        <end position="519"/>
    </location>
</feature>
<keyword evidence="3 8" id="KW-0813">Transport</keyword>
<feature type="transmembrane region" description="Helical" evidence="8">
    <location>
        <begin position="102"/>
        <end position="127"/>
    </location>
</feature>
<feature type="transmembrane region" description="Helical" evidence="8">
    <location>
        <begin position="328"/>
        <end position="347"/>
    </location>
</feature>
<feature type="transmembrane region" description="Helical" evidence="8">
    <location>
        <begin position="57"/>
        <end position="79"/>
    </location>
</feature>
<dbReference type="PANTHER" id="PTHR30003">
    <property type="entry name" value="L-LACTATE PERMEASE"/>
    <property type="match status" value="1"/>
</dbReference>
<evidence type="ECO:0000256" key="2">
    <source>
        <dbReference type="ARBA" id="ARBA00010100"/>
    </source>
</evidence>
<dbReference type="RefSeq" id="WP_161259724.1">
    <property type="nucleotide sequence ID" value="NZ_WXEY01000028.1"/>
</dbReference>